<proteinExistence type="predicted"/>
<dbReference type="AlphaFoldDB" id="A0A2I0WKT5"/>
<feature type="transmembrane region" description="Helical" evidence="1">
    <location>
        <begin position="13"/>
        <end position="32"/>
    </location>
</feature>
<name>A0A2I0WKT5_9ASPA</name>
<gene>
    <name evidence="2" type="ORF">MA16_Dca020644</name>
</gene>
<evidence type="ECO:0000313" key="2">
    <source>
        <dbReference type="EMBL" id="PKU76271.1"/>
    </source>
</evidence>
<evidence type="ECO:0000313" key="3">
    <source>
        <dbReference type="Proteomes" id="UP000233837"/>
    </source>
</evidence>
<dbReference type="EMBL" id="KZ502546">
    <property type="protein sequence ID" value="PKU76271.1"/>
    <property type="molecule type" value="Genomic_DNA"/>
</dbReference>
<accession>A0A2I0WKT5</accession>
<keyword evidence="1" id="KW-0812">Transmembrane</keyword>
<keyword evidence="1" id="KW-1133">Transmembrane helix</keyword>
<keyword evidence="3" id="KW-1185">Reference proteome</keyword>
<reference evidence="2 3" key="2">
    <citation type="journal article" date="2017" name="Nature">
        <title>The Apostasia genome and the evolution of orchids.</title>
        <authorList>
            <person name="Zhang G.Q."/>
            <person name="Liu K.W."/>
            <person name="Li Z."/>
            <person name="Lohaus R."/>
            <person name="Hsiao Y.Y."/>
            <person name="Niu S.C."/>
            <person name="Wang J.Y."/>
            <person name="Lin Y.C."/>
            <person name="Xu Q."/>
            <person name="Chen L.J."/>
            <person name="Yoshida K."/>
            <person name="Fujiwara S."/>
            <person name="Wang Z.W."/>
            <person name="Zhang Y.Q."/>
            <person name="Mitsuda N."/>
            <person name="Wang M."/>
            <person name="Liu G.H."/>
            <person name="Pecoraro L."/>
            <person name="Huang H.X."/>
            <person name="Xiao X.J."/>
            <person name="Lin M."/>
            <person name="Wu X.Y."/>
            <person name="Wu W.L."/>
            <person name="Chen Y.Y."/>
            <person name="Chang S.B."/>
            <person name="Sakamoto S."/>
            <person name="Ohme-Takagi M."/>
            <person name="Yagi M."/>
            <person name="Zeng S.J."/>
            <person name="Shen C.Y."/>
            <person name="Yeh C.M."/>
            <person name="Luo Y.B."/>
            <person name="Tsai W.C."/>
            <person name="Van de Peer Y."/>
            <person name="Liu Z.J."/>
        </authorList>
    </citation>
    <scope>NUCLEOTIDE SEQUENCE [LARGE SCALE GENOMIC DNA]</scope>
    <source>
        <tissue evidence="2">The whole plant</tissue>
    </source>
</reference>
<organism evidence="2 3">
    <name type="scientific">Dendrobium catenatum</name>
    <dbReference type="NCBI Taxonomy" id="906689"/>
    <lineage>
        <taxon>Eukaryota</taxon>
        <taxon>Viridiplantae</taxon>
        <taxon>Streptophyta</taxon>
        <taxon>Embryophyta</taxon>
        <taxon>Tracheophyta</taxon>
        <taxon>Spermatophyta</taxon>
        <taxon>Magnoliopsida</taxon>
        <taxon>Liliopsida</taxon>
        <taxon>Asparagales</taxon>
        <taxon>Orchidaceae</taxon>
        <taxon>Epidendroideae</taxon>
        <taxon>Malaxideae</taxon>
        <taxon>Dendrobiinae</taxon>
        <taxon>Dendrobium</taxon>
    </lineage>
</organism>
<sequence length="146" mass="17040">MQVTVLVWLCGSYIWWTVFIWSSFCSTVYLVFQTWDRIFWECGCFVWPAHSSLLVDYISNISQVCFKDYGCNFAMDTAHTDDDELGLSLRAMEGHFGNLARFCGFFLTDWRHCDGQFCWDLLAASSSFVGNRCHRQVQFFLDSDIK</sequence>
<keyword evidence="1" id="KW-0472">Membrane</keyword>
<evidence type="ECO:0000256" key="1">
    <source>
        <dbReference type="SAM" id="Phobius"/>
    </source>
</evidence>
<reference evidence="2 3" key="1">
    <citation type="journal article" date="2016" name="Sci. Rep.">
        <title>The Dendrobium catenatum Lindl. genome sequence provides insights into polysaccharide synthase, floral development and adaptive evolution.</title>
        <authorList>
            <person name="Zhang G.Q."/>
            <person name="Xu Q."/>
            <person name="Bian C."/>
            <person name="Tsai W.C."/>
            <person name="Yeh C.M."/>
            <person name="Liu K.W."/>
            <person name="Yoshida K."/>
            <person name="Zhang L.S."/>
            <person name="Chang S.B."/>
            <person name="Chen F."/>
            <person name="Shi Y."/>
            <person name="Su Y.Y."/>
            <person name="Zhang Y.Q."/>
            <person name="Chen L.J."/>
            <person name="Yin Y."/>
            <person name="Lin M."/>
            <person name="Huang H."/>
            <person name="Deng H."/>
            <person name="Wang Z.W."/>
            <person name="Zhu S.L."/>
            <person name="Zhao X."/>
            <person name="Deng C."/>
            <person name="Niu S.C."/>
            <person name="Huang J."/>
            <person name="Wang M."/>
            <person name="Liu G.H."/>
            <person name="Yang H.J."/>
            <person name="Xiao X.J."/>
            <person name="Hsiao Y.Y."/>
            <person name="Wu W.L."/>
            <person name="Chen Y.Y."/>
            <person name="Mitsuda N."/>
            <person name="Ohme-Takagi M."/>
            <person name="Luo Y.B."/>
            <person name="Van de Peer Y."/>
            <person name="Liu Z.J."/>
        </authorList>
    </citation>
    <scope>NUCLEOTIDE SEQUENCE [LARGE SCALE GENOMIC DNA]</scope>
    <source>
        <tissue evidence="2">The whole plant</tissue>
    </source>
</reference>
<protein>
    <submittedName>
        <fullName evidence="2">Uncharacterized protein</fullName>
    </submittedName>
</protein>
<dbReference type="Proteomes" id="UP000233837">
    <property type="component" value="Unassembled WGS sequence"/>
</dbReference>